<reference evidence="1 2" key="1">
    <citation type="submission" date="2023-10" db="EMBL/GenBank/DDBJ databases">
        <title>Niallia locisalis sp.nov. isolated from a salt pond sample.</title>
        <authorList>
            <person name="Li X.-J."/>
            <person name="Dong L."/>
        </authorList>
    </citation>
    <scope>NUCLEOTIDE SEQUENCE [LARGE SCALE GENOMIC DNA]</scope>
    <source>
        <strain evidence="1 2">DSM 29761</strain>
    </source>
</reference>
<dbReference type="RefSeq" id="WP_338453073.1">
    <property type="nucleotide sequence ID" value="NZ_CP137640.1"/>
</dbReference>
<name>A0ABZ2CQJ3_9BACI</name>
<organism evidence="1 2">
    <name type="scientific">Niallia oryzisoli</name>
    <dbReference type="NCBI Taxonomy" id="1737571"/>
    <lineage>
        <taxon>Bacteria</taxon>
        <taxon>Bacillati</taxon>
        <taxon>Bacillota</taxon>
        <taxon>Bacilli</taxon>
        <taxon>Bacillales</taxon>
        <taxon>Bacillaceae</taxon>
        <taxon>Niallia</taxon>
    </lineage>
</organism>
<evidence type="ECO:0000313" key="2">
    <source>
        <dbReference type="Proteomes" id="UP001357223"/>
    </source>
</evidence>
<dbReference type="PROSITE" id="PS51257">
    <property type="entry name" value="PROKAR_LIPOPROTEIN"/>
    <property type="match status" value="1"/>
</dbReference>
<gene>
    <name evidence="1" type="ORF">R4Z09_15100</name>
</gene>
<evidence type="ECO:0008006" key="3">
    <source>
        <dbReference type="Google" id="ProtNLM"/>
    </source>
</evidence>
<dbReference type="Proteomes" id="UP001357223">
    <property type="component" value="Chromosome"/>
</dbReference>
<sequence length="76" mass="8965">MKTFLFLFMNIILAVSLLGCEQQAEESIKDKIQTMPNEEYVGDPHPEMKREMKLTEEEKVEFETLQKEIQSKNEVE</sequence>
<proteinExistence type="predicted"/>
<evidence type="ECO:0000313" key="1">
    <source>
        <dbReference type="EMBL" id="WVX84200.1"/>
    </source>
</evidence>
<accession>A0ABZ2CQJ3</accession>
<protein>
    <recommendedName>
        <fullName evidence="3">Lipoprotein</fullName>
    </recommendedName>
</protein>
<keyword evidence="2" id="KW-1185">Reference proteome</keyword>
<dbReference type="EMBL" id="CP137640">
    <property type="protein sequence ID" value="WVX84200.1"/>
    <property type="molecule type" value="Genomic_DNA"/>
</dbReference>